<organism evidence="1 2">
    <name type="scientific">Flavobacterium urumqiense</name>
    <dbReference type="NCBI Taxonomy" id="935224"/>
    <lineage>
        <taxon>Bacteria</taxon>
        <taxon>Pseudomonadati</taxon>
        <taxon>Bacteroidota</taxon>
        <taxon>Flavobacteriia</taxon>
        <taxon>Flavobacteriales</taxon>
        <taxon>Flavobacteriaceae</taxon>
        <taxon>Flavobacterium</taxon>
    </lineage>
</organism>
<dbReference type="EMBL" id="FNVP01000004">
    <property type="protein sequence ID" value="SEF92997.1"/>
    <property type="molecule type" value="Genomic_DNA"/>
</dbReference>
<sequence length="99" mass="11182">MSNMYHYATVSKALDDLNEKGYTFDFNLHTDDIIKNPHRYEIEHIYRYEGDSNPDDEATVYGIKSNSGKKGVFVAGFSANSENDAATVLNEISIKGRKK</sequence>
<name>A0A1H5W2F0_9FLAO</name>
<dbReference type="RefSeq" id="WP_103999402.1">
    <property type="nucleotide sequence ID" value="NZ_FNVP01000004.1"/>
</dbReference>
<proteinExistence type="predicted"/>
<dbReference type="OrthoDB" id="8418771at2"/>
<dbReference type="AlphaFoldDB" id="A0A1H5W2F0"/>
<protein>
    <recommendedName>
        <fullName evidence="3">Phosphoribosylpyrophosphate synthetase</fullName>
    </recommendedName>
</protein>
<accession>A0A1H5W2F0</accession>
<dbReference type="Proteomes" id="UP000236737">
    <property type="component" value="Unassembled WGS sequence"/>
</dbReference>
<evidence type="ECO:0008006" key="3">
    <source>
        <dbReference type="Google" id="ProtNLM"/>
    </source>
</evidence>
<evidence type="ECO:0000313" key="1">
    <source>
        <dbReference type="EMBL" id="SEF92997.1"/>
    </source>
</evidence>
<evidence type="ECO:0000313" key="2">
    <source>
        <dbReference type="Proteomes" id="UP000236737"/>
    </source>
</evidence>
<gene>
    <name evidence="1" type="ORF">SAMN04488130_10410</name>
</gene>
<reference evidence="2" key="1">
    <citation type="submission" date="2016-10" db="EMBL/GenBank/DDBJ databases">
        <authorList>
            <person name="Varghese N."/>
            <person name="Submissions S."/>
        </authorList>
    </citation>
    <scope>NUCLEOTIDE SEQUENCE [LARGE SCALE GENOMIC DNA]</scope>
    <source>
        <strain evidence="2">CGMCC 1.9230</strain>
    </source>
</reference>
<keyword evidence="2" id="KW-1185">Reference proteome</keyword>